<feature type="coiled-coil region" evidence="1">
    <location>
        <begin position="19"/>
        <end position="53"/>
    </location>
</feature>
<dbReference type="InterPro" id="IPR007236">
    <property type="entry name" value="SlyX"/>
</dbReference>
<dbReference type="PANTHER" id="PTHR36508">
    <property type="entry name" value="PROTEIN SLYX"/>
    <property type="match status" value="1"/>
</dbReference>
<proteinExistence type="predicted"/>
<dbReference type="OrthoDB" id="8606883at2"/>
<protein>
    <submittedName>
        <fullName evidence="2">SlyX protein</fullName>
    </submittedName>
</protein>
<keyword evidence="1" id="KW-0175">Coiled coil</keyword>
<accession>A0A1I3XG83</accession>
<evidence type="ECO:0000313" key="2">
    <source>
        <dbReference type="EMBL" id="SFK18359.1"/>
    </source>
</evidence>
<gene>
    <name evidence="2" type="ORF">SAMN04488079_10645</name>
</gene>
<dbReference type="Gene3D" id="1.20.5.300">
    <property type="match status" value="1"/>
</dbReference>
<dbReference type="Proteomes" id="UP000198924">
    <property type="component" value="Unassembled WGS sequence"/>
</dbReference>
<dbReference type="EMBL" id="FOSH01000006">
    <property type="protein sequence ID" value="SFK18359.1"/>
    <property type="molecule type" value="Genomic_DNA"/>
</dbReference>
<dbReference type="RefSeq" id="WP_091712502.1">
    <property type="nucleotide sequence ID" value="NZ_FOSH01000006.1"/>
</dbReference>
<dbReference type="AlphaFoldDB" id="A0A1I3XG83"/>
<organism evidence="2 3">
    <name type="scientific">Methylophaga sulfidovorans</name>
    <dbReference type="NCBI Taxonomy" id="45496"/>
    <lineage>
        <taxon>Bacteria</taxon>
        <taxon>Pseudomonadati</taxon>
        <taxon>Pseudomonadota</taxon>
        <taxon>Gammaproteobacteria</taxon>
        <taxon>Thiotrichales</taxon>
        <taxon>Piscirickettsiaceae</taxon>
        <taxon>Methylophaga</taxon>
    </lineage>
</organism>
<name>A0A1I3XG83_9GAMM</name>
<evidence type="ECO:0000313" key="3">
    <source>
        <dbReference type="Proteomes" id="UP000198924"/>
    </source>
</evidence>
<keyword evidence="3" id="KW-1185">Reference proteome</keyword>
<dbReference type="STRING" id="45496.SAMN04488079_10645"/>
<dbReference type="Pfam" id="PF04102">
    <property type="entry name" value="SlyX"/>
    <property type="match status" value="1"/>
</dbReference>
<dbReference type="PANTHER" id="PTHR36508:SF1">
    <property type="entry name" value="PROTEIN SLYX"/>
    <property type="match status" value="1"/>
</dbReference>
<sequence length="67" mass="7894">MNNDIIDLQTRLAFQDGLLEELNQVVIDQQKQLDRLEQRMVAFKAQIESMQQMQLMRPGDEPPPPHY</sequence>
<evidence type="ECO:0000256" key="1">
    <source>
        <dbReference type="SAM" id="Coils"/>
    </source>
</evidence>
<reference evidence="3" key="1">
    <citation type="submission" date="2016-10" db="EMBL/GenBank/DDBJ databases">
        <authorList>
            <person name="Varghese N."/>
            <person name="Submissions S."/>
        </authorList>
    </citation>
    <scope>NUCLEOTIDE SEQUENCE [LARGE SCALE GENOMIC DNA]</scope>
    <source>
        <strain evidence="3">DSM 11578</strain>
    </source>
</reference>